<dbReference type="GO" id="GO:0061504">
    <property type="term" value="P:cyclic threonylcarbamoyladenosine biosynthetic process"/>
    <property type="evidence" value="ECO:0007669"/>
    <property type="project" value="TreeGrafter"/>
</dbReference>
<dbReference type="EMBL" id="CP017448">
    <property type="protein sequence ID" value="AOV16836.1"/>
    <property type="molecule type" value="Genomic_DNA"/>
</dbReference>
<dbReference type="InterPro" id="IPR035985">
    <property type="entry name" value="Ubiquitin-activating_enz"/>
</dbReference>
<dbReference type="Proteomes" id="UP000095342">
    <property type="component" value="Chromosome"/>
</dbReference>
<evidence type="ECO:0000313" key="3">
    <source>
        <dbReference type="Proteomes" id="UP000095342"/>
    </source>
</evidence>
<dbReference type="Pfam" id="PF00899">
    <property type="entry name" value="ThiF"/>
    <property type="match status" value="1"/>
</dbReference>
<dbReference type="InterPro" id="IPR000594">
    <property type="entry name" value="ThiF_NAD_FAD-bd"/>
</dbReference>
<dbReference type="NCBIfam" id="NF006077">
    <property type="entry name" value="PRK08223.1"/>
    <property type="match status" value="1"/>
</dbReference>
<dbReference type="Gene3D" id="3.40.50.720">
    <property type="entry name" value="NAD(P)-binding Rossmann-like Domain"/>
    <property type="match status" value="1"/>
</dbReference>
<dbReference type="SUPFAM" id="SSF69572">
    <property type="entry name" value="Activating enzymes of the ubiquitin-like proteins"/>
    <property type="match status" value="1"/>
</dbReference>
<name>A0A1D8K7C0_9GAMM</name>
<keyword evidence="3" id="KW-1185">Reference proteome</keyword>
<accession>A0A1D8K7C0</accession>
<feature type="domain" description="THIF-type NAD/FAD binding fold" evidence="1">
    <location>
        <begin position="13"/>
        <end position="261"/>
    </location>
</feature>
<evidence type="ECO:0000259" key="1">
    <source>
        <dbReference type="Pfam" id="PF00899"/>
    </source>
</evidence>
<reference evidence="2 3" key="1">
    <citation type="submission" date="2016-09" db="EMBL/GenBank/DDBJ databases">
        <title>Acidihalobacter prosperus V6 (DSM14174).</title>
        <authorList>
            <person name="Khaleque H.N."/>
            <person name="Ramsay J.P."/>
            <person name="Murphy R.J.T."/>
            <person name="Kaksonen A.H."/>
            <person name="Boxall N.J."/>
            <person name="Watkin E.L.J."/>
        </authorList>
    </citation>
    <scope>NUCLEOTIDE SEQUENCE [LARGE SCALE GENOMIC DNA]</scope>
    <source>
        <strain evidence="2 3">V6</strain>
    </source>
</reference>
<dbReference type="PANTHER" id="PTHR43267">
    <property type="entry name" value="TRNA THREONYLCARBAMOYLADENOSINE DEHYDRATASE"/>
    <property type="match status" value="1"/>
</dbReference>
<gene>
    <name evidence="2" type="ORF">BJI67_06975</name>
</gene>
<dbReference type="CDD" id="cd01483">
    <property type="entry name" value="E1_enzyme_family"/>
    <property type="match status" value="1"/>
</dbReference>
<dbReference type="RefSeq" id="WP_070072419.1">
    <property type="nucleotide sequence ID" value="NZ_CP017448.1"/>
</dbReference>
<dbReference type="PANTHER" id="PTHR43267:SF1">
    <property type="entry name" value="TRNA THREONYLCARBAMOYLADENOSINE DEHYDRATASE"/>
    <property type="match status" value="1"/>
</dbReference>
<dbReference type="InterPro" id="IPR045886">
    <property type="entry name" value="ThiF/MoeB/HesA"/>
</dbReference>
<protein>
    <recommendedName>
        <fullName evidence="1">THIF-type NAD/FAD binding fold domain-containing protein</fullName>
    </recommendedName>
</protein>
<proteinExistence type="predicted"/>
<sequence>MTTFSYEEAFSRTLGWITESERDVIRQKRVAVAGLGGVGGSHVITLARLGLQHFHLADMDTFALVNMNRQAGAFCSTLGQAKLDVISRLACDINPEADVIGFPDGVSNDNLERFLDGVDLYVDGLDFFEMSIRRAVFSACYARGIPAITAAPLGVGVGLLVFDPNGMSFDEYFQLENQPYEEQLLRFLVGLAPRILHQGYLADPSTVDFKSHRGPSTPMACELCAGVAGATAMKLLLKRGPIVAAPRGLQFDAYRQRLAKTWRPWGNANPLQKLILSIARRKMKKMGGIQKDGG</sequence>
<dbReference type="GO" id="GO:0008641">
    <property type="term" value="F:ubiquitin-like modifier activating enzyme activity"/>
    <property type="evidence" value="ECO:0007669"/>
    <property type="project" value="InterPro"/>
</dbReference>
<evidence type="ECO:0000313" key="2">
    <source>
        <dbReference type="EMBL" id="AOV16836.1"/>
    </source>
</evidence>
<dbReference type="AlphaFoldDB" id="A0A1D8K7C0"/>
<organism evidence="2 3">
    <name type="scientific">Acidihalobacter aeolianus</name>
    <dbReference type="NCBI Taxonomy" id="2792603"/>
    <lineage>
        <taxon>Bacteria</taxon>
        <taxon>Pseudomonadati</taxon>
        <taxon>Pseudomonadota</taxon>
        <taxon>Gammaproteobacteria</taxon>
        <taxon>Chromatiales</taxon>
        <taxon>Ectothiorhodospiraceae</taxon>
        <taxon>Acidihalobacter</taxon>
    </lineage>
</organism>
<dbReference type="GO" id="GO:0061503">
    <property type="term" value="F:tRNA threonylcarbamoyladenosine dehydratase"/>
    <property type="evidence" value="ECO:0007669"/>
    <property type="project" value="TreeGrafter"/>
</dbReference>
<dbReference type="KEGG" id="aaeo:BJI67_06975"/>